<dbReference type="InterPro" id="IPR003675">
    <property type="entry name" value="Rce1/LyrA-like_dom"/>
</dbReference>
<feature type="transmembrane region" description="Helical" evidence="1">
    <location>
        <begin position="263"/>
        <end position="280"/>
    </location>
</feature>
<dbReference type="Proteomes" id="UP000254711">
    <property type="component" value="Unassembled WGS sequence"/>
</dbReference>
<dbReference type="OrthoDB" id="5946873at2"/>
<evidence type="ECO:0000259" key="2">
    <source>
        <dbReference type="Pfam" id="PF02517"/>
    </source>
</evidence>
<feature type="transmembrane region" description="Helical" evidence="1">
    <location>
        <begin position="286"/>
        <end position="302"/>
    </location>
</feature>
<organism evidence="3 4">
    <name type="scientific">Dyella solisilvae</name>
    <dbReference type="NCBI Taxonomy" id="1920168"/>
    <lineage>
        <taxon>Bacteria</taxon>
        <taxon>Pseudomonadati</taxon>
        <taxon>Pseudomonadota</taxon>
        <taxon>Gammaproteobacteria</taxon>
        <taxon>Lysobacterales</taxon>
        <taxon>Rhodanobacteraceae</taxon>
        <taxon>Dyella</taxon>
    </lineage>
</organism>
<accession>A0A370KAN3</accession>
<gene>
    <name evidence="3" type="ORF">DVT68_01210</name>
</gene>
<feature type="transmembrane region" description="Helical" evidence="1">
    <location>
        <begin position="400"/>
        <end position="422"/>
    </location>
</feature>
<dbReference type="AlphaFoldDB" id="A0A370KAN3"/>
<feature type="transmembrane region" description="Helical" evidence="1">
    <location>
        <begin position="374"/>
        <end position="394"/>
    </location>
</feature>
<feature type="transmembrane region" description="Helical" evidence="1">
    <location>
        <begin position="314"/>
        <end position="331"/>
    </location>
</feature>
<feature type="transmembrane region" description="Helical" evidence="1">
    <location>
        <begin position="12"/>
        <end position="35"/>
    </location>
</feature>
<proteinExistence type="predicted"/>
<protein>
    <recommendedName>
        <fullName evidence="2">CAAX prenyl protease 2/Lysostaphin resistance protein A-like domain-containing protein</fullName>
    </recommendedName>
</protein>
<evidence type="ECO:0000256" key="1">
    <source>
        <dbReference type="SAM" id="Phobius"/>
    </source>
</evidence>
<dbReference type="GO" id="GO:0080120">
    <property type="term" value="P:CAAX-box protein maturation"/>
    <property type="evidence" value="ECO:0007669"/>
    <property type="project" value="UniProtKB-ARBA"/>
</dbReference>
<evidence type="ECO:0000313" key="3">
    <source>
        <dbReference type="EMBL" id="RDI99507.1"/>
    </source>
</evidence>
<reference evidence="3 4" key="1">
    <citation type="submission" date="2018-07" db="EMBL/GenBank/DDBJ databases">
        <title>Dyella solisilvae sp. nov., isolated from the pine and broad-leaved mixed forest soil.</title>
        <authorList>
            <person name="Gao Z."/>
            <person name="Qiu L."/>
        </authorList>
    </citation>
    <scope>NUCLEOTIDE SEQUENCE [LARGE SCALE GENOMIC DNA]</scope>
    <source>
        <strain evidence="3 4">DHG54</strain>
    </source>
</reference>
<keyword evidence="1" id="KW-1133">Transmembrane helix</keyword>
<feature type="transmembrane region" description="Helical" evidence="1">
    <location>
        <begin position="434"/>
        <end position="454"/>
    </location>
</feature>
<dbReference type="RefSeq" id="WP_114823250.1">
    <property type="nucleotide sequence ID" value="NZ_QQSY01000001.1"/>
</dbReference>
<name>A0A370KAN3_9GAMM</name>
<keyword evidence="1" id="KW-0812">Transmembrane</keyword>
<feature type="domain" description="CAAX prenyl protease 2/Lysostaphin resistance protein A-like" evidence="2">
    <location>
        <begin position="402"/>
        <end position="486"/>
    </location>
</feature>
<dbReference type="GO" id="GO:0004175">
    <property type="term" value="F:endopeptidase activity"/>
    <property type="evidence" value="ECO:0007669"/>
    <property type="project" value="UniProtKB-ARBA"/>
</dbReference>
<dbReference type="Pfam" id="PF02517">
    <property type="entry name" value="Rce1-like"/>
    <property type="match status" value="1"/>
</dbReference>
<sequence length="508" mass="55455">MSTSRARPHFAATAGFLLAVVVLFWAMAAISAWVTRTRLASDAHRTYAALRDDQPLWRWTLHHASDLVAGRAFGPVNLAIDRDGLRLTSLDGAPFELGLPLASPIDLGHWPLIRLHLHSSGAGTLGLTYQRSETSTACLAADAVRIAAGDSEPLVDVRSLTWRTPNGAPCPPPQVVTYMWRLRPQLPPGDSLLIDQVALLAPGAASRAADIGKDVADIRLGPDASLDGASPAAAQSGTPVVRLPEDASAEAMLNWRDQARQRWPAALILPFGLSLQPVAGSSMPPWLDWPVVAIYLAWLGWLLRRQTREVRHPWVEVAAIAAGPLWLIAGLRWSETPSIPGIVAFTSALVYAGWSEWKRRPVAWRWVARGWSDWLWAFVPLPVAITLVLLDGHGLTALPLLHVAAYFGWALLQQWAMLAIVMGRLQHTGLPRPAIVLVTATLFGLLHTPNGSLMQLCLVAELWWAWRFLKAPRLLPIAVAHALCALLVESALTGHLLRSLQVSARFFL</sequence>
<keyword evidence="1" id="KW-0472">Membrane</keyword>
<evidence type="ECO:0000313" key="4">
    <source>
        <dbReference type="Proteomes" id="UP000254711"/>
    </source>
</evidence>
<feature type="transmembrane region" description="Helical" evidence="1">
    <location>
        <begin position="337"/>
        <end position="354"/>
    </location>
</feature>
<comment type="caution">
    <text evidence="3">The sequence shown here is derived from an EMBL/GenBank/DDBJ whole genome shotgun (WGS) entry which is preliminary data.</text>
</comment>
<feature type="transmembrane region" description="Helical" evidence="1">
    <location>
        <begin position="474"/>
        <end position="497"/>
    </location>
</feature>
<dbReference type="EMBL" id="QQSY01000001">
    <property type="protein sequence ID" value="RDI99507.1"/>
    <property type="molecule type" value="Genomic_DNA"/>
</dbReference>
<keyword evidence="4" id="KW-1185">Reference proteome</keyword>